<evidence type="ECO:0000313" key="6">
    <source>
        <dbReference type="Proteomes" id="UP001630127"/>
    </source>
</evidence>
<dbReference type="EMBL" id="JBJUIK010000011">
    <property type="protein sequence ID" value="KAL3511603.1"/>
    <property type="molecule type" value="Genomic_DNA"/>
</dbReference>
<keyword evidence="3" id="KW-0268">Exocytosis</keyword>
<keyword evidence="2 3" id="KW-0813">Transport</keyword>
<accession>A0ABD2YWD2</accession>
<dbReference type="Proteomes" id="UP001630127">
    <property type="component" value="Unassembled WGS sequence"/>
</dbReference>
<dbReference type="InterPro" id="IPR016159">
    <property type="entry name" value="Cullin_repeat-like_dom_sf"/>
</dbReference>
<dbReference type="AlphaFoldDB" id="A0ABD2YWD2"/>
<evidence type="ECO:0000259" key="4">
    <source>
        <dbReference type="Pfam" id="PF03081"/>
    </source>
</evidence>
<comment type="similarity">
    <text evidence="1 3">Belongs to the EXO70 family.</text>
</comment>
<evidence type="ECO:0000256" key="2">
    <source>
        <dbReference type="ARBA" id="ARBA00022448"/>
    </source>
</evidence>
<dbReference type="Pfam" id="PF20669">
    <property type="entry name" value="Exo70_N"/>
    <property type="match status" value="1"/>
</dbReference>
<reference evidence="5 6" key="1">
    <citation type="submission" date="2024-11" db="EMBL/GenBank/DDBJ databases">
        <title>A near-complete genome assembly of Cinchona calisaya.</title>
        <authorList>
            <person name="Lian D.C."/>
            <person name="Zhao X.W."/>
            <person name="Wei L."/>
        </authorList>
    </citation>
    <scope>NUCLEOTIDE SEQUENCE [LARGE SCALE GENOMIC DNA]</scope>
    <source>
        <tissue evidence="5">Nenye</tissue>
    </source>
</reference>
<dbReference type="PANTHER" id="PTHR12542:SF7">
    <property type="entry name" value="EXOCYST SUBUNIT EXO70 FAMILY PROTEIN"/>
    <property type="match status" value="1"/>
</dbReference>
<dbReference type="InterPro" id="IPR004140">
    <property type="entry name" value="Exo70"/>
</dbReference>
<evidence type="ECO:0000313" key="5">
    <source>
        <dbReference type="EMBL" id="KAL3511603.1"/>
    </source>
</evidence>
<dbReference type="GO" id="GO:0006887">
    <property type="term" value="P:exocytosis"/>
    <property type="evidence" value="ECO:0007669"/>
    <property type="project" value="UniProtKB-KW"/>
</dbReference>
<keyword evidence="6" id="KW-1185">Reference proteome</keyword>
<proteinExistence type="inferred from homology"/>
<protein>
    <recommendedName>
        <fullName evidence="3">Exocyst subunit Exo70 family protein</fullName>
    </recommendedName>
</protein>
<dbReference type="Pfam" id="PF03081">
    <property type="entry name" value="Exo70_C"/>
    <property type="match status" value="1"/>
</dbReference>
<keyword evidence="3" id="KW-0653">Protein transport</keyword>
<comment type="function">
    <text evidence="3">Component of the exocyst complex.</text>
</comment>
<evidence type="ECO:0000256" key="3">
    <source>
        <dbReference type="RuleBase" id="RU365026"/>
    </source>
</evidence>
<feature type="domain" description="Exocyst complex subunit Exo70 C-terminal" evidence="4">
    <location>
        <begin position="195"/>
        <end position="570"/>
    </location>
</feature>
<sequence>MFLLKSLLQGSSLAIMGSSQSLQSSVEIVSHWHSQPKERLIFDCGRAEVGQYLQAVGKIQQSASDNNNGLKEIISMSVTRLKNEFQTVLTRQTEPVMGSVSTTELSSSITDTASYQFRYEEFVGYEAPGAEVIRYLRSIAETMNSCGNLETCIEVYKSVRRPFVDTLFRRLRLDELKAGDTKKFLPEELKMRTERWIQAAKVCTRNLFKREKQFAALIFSGLGRTSLQEECFLYTAKDAAVSLFSFAESVSLSHQSSERLEIILILYDVMLLLTQDVNDLFQSESAKAMRNSTAGILSRLENEVRRMLSDFEKVVLDELSKVSDDDGGRVHTLTKHVMFYVNLIVKYKKIFVRLIVSRPSMTIEGQHVPDSELRDPSSLSPLALHLVLIIVVLQINLHKKSKGHKDAALGYLFMMNNVKYIAQKIEGSRDLQEMIEADYVEKLTENVKAAMTSYQQSTCDRLLKCLRDEGLYITRCFTSQVSNSALSKRIRTFNGVYEEIQSFQSSWEVQDVGLREELRRSLLEKLKPAYQSFLNEFKSCLESGQDTNKCFQSVQTIQVKYSVQDLEDLVANLFTRNQHIPSTEVPVENFNLGGH</sequence>
<organism evidence="5 6">
    <name type="scientific">Cinchona calisaya</name>
    <dbReference type="NCBI Taxonomy" id="153742"/>
    <lineage>
        <taxon>Eukaryota</taxon>
        <taxon>Viridiplantae</taxon>
        <taxon>Streptophyta</taxon>
        <taxon>Embryophyta</taxon>
        <taxon>Tracheophyta</taxon>
        <taxon>Spermatophyta</taxon>
        <taxon>Magnoliopsida</taxon>
        <taxon>eudicotyledons</taxon>
        <taxon>Gunneridae</taxon>
        <taxon>Pentapetalae</taxon>
        <taxon>asterids</taxon>
        <taxon>lamiids</taxon>
        <taxon>Gentianales</taxon>
        <taxon>Rubiaceae</taxon>
        <taxon>Cinchonoideae</taxon>
        <taxon>Cinchoneae</taxon>
        <taxon>Cinchona</taxon>
    </lineage>
</organism>
<gene>
    <name evidence="5" type="ORF">ACH5RR_024320</name>
</gene>
<dbReference type="InterPro" id="IPR046364">
    <property type="entry name" value="Exo70_C"/>
</dbReference>
<dbReference type="Gene3D" id="1.20.1280.170">
    <property type="entry name" value="Exocyst complex component Exo70"/>
    <property type="match status" value="1"/>
</dbReference>
<comment type="caution">
    <text evidence="5">The sequence shown here is derived from an EMBL/GenBank/DDBJ whole genome shotgun (WGS) entry which is preliminary data.</text>
</comment>
<dbReference type="SUPFAM" id="SSF74788">
    <property type="entry name" value="Cullin repeat-like"/>
    <property type="match status" value="1"/>
</dbReference>
<dbReference type="GO" id="GO:0015031">
    <property type="term" value="P:protein transport"/>
    <property type="evidence" value="ECO:0007669"/>
    <property type="project" value="UniProtKB-KW"/>
</dbReference>
<dbReference type="PANTHER" id="PTHR12542">
    <property type="entry name" value="EXOCYST COMPLEX PROTEIN EXO70"/>
    <property type="match status" value="1"/>
</dbReference>
<evidence type="ECO:0000256" key="1">
    <source>
        <dbReference type="ARBA" id="ARBA00006756"/>
    </source>
</evidence>
<name>A0ABD2YWD2_9GENT</name>